<evidence type="ECO:0000256" key="17">
    <source>
        <dbReference type="PIRSR" id="PIRSR605478-4"/>
    </source>
</evidence>
<feature type="binding site" evidence="15">
    <location>
        <position position="358"/>
    </location>
    <ligand>
        <name>substrate</name>
    </ligand>
</feature>
<dbReference type="GO" id="GO:0046872">
    <property type="term" value="F:metal ion binding"/>
    <property type="evidence" value="ECO:0007669"/>
    <property type="project" value="UniProtKB-KW"/>
</dbReference>
<evidence type="ECO:0000256" key="4">
    <source>
        <dbReference type="ARBA" id="ARBA00007131"/>
    </source>
</evidence>
<evidence type="ECO:0000256" key="2">
    <source>
        <dbReference type="ARBA" id="ARBA00001936"/>
    </source>
</evidence>
<evidence type="ECO:0000256" key="11">
    <source>
        <dbReference type="ARBA" id="ARBA00023052"/>
    </source>
</evidence>
<dbReference type="Gene3D" id="3.40.50.970">
    <property type="match status" value="2"/>
</dbReference>
<sequence>MSCNCQVFKKAVDTVRVLAADGVQKANSGHPGMPMGCADFAFTLWSRFMRFDPAQPEWLGRDRFVLSAGHGSMLIYSLLHLFGYGLELDDLKQFRQWGSKCPGHPEYGHTKGVEVTTGPLASGLASAIGMAIGMKQFQARIGADASLFNQKVYAISGDGCIMEGTSHEACALAGHLKLDNLVLFYDDNSITIEGSTAIAHTEDVGARFAAYGWNVLRIDGQDIEQISGALQLARKTSGKPTIIIGKTVIGKGSPKLAGNAECHGAPLGADELAATKKALGFDPEQSFVVPADVRELCNKLIAEKKAAAAEWNQRFVAFKATLDSEKLALMDALLTRKVPANILEELLKAVPAKATATRNSGGEIMQKAAALVPALCGGSADLNPSTKTYLKGAGDFGPADWAGRNVHYGVRELGMGMISNGLALCGSAIPFSSTFMVFSDYMKPALRLAALQQLHEIYVFTHDSIFVGEDGPTHQPIEQLAMLRAIPGMTTIRPAEANETAHAWAAALQAKGPVALCLTRQNLPNLPADIVSKRMDVAKGAYVVSCEKDFEIILIASGSELQVIMGAADILRGKGKKVRVVSMPSWELFDKQSAEYKESVLPATCKKRISVEAGSTFGWQRYIGSCGLALGIDHFGASAPCDLLAKEYGFSAEAVAEHAIAYLG</sequence>
<dbReference type="GO" id="GO:0005829">
    <property type="term" value="C:cytosol"/>
    <property type="evidence" value="ECO:0007669"/>
    <property type="project" value="TreeGrafter"/>
</dbReference>
<dbReference type="EMBL" id="JAUSVL010000001">
    <property type="protein sequence ID" value="MDQ0288206.1"/>
    <property type="molecule type" value="Genomic_DNA"/>
</dbReference>
<feature type="binding site" evidence="17">
    <location>
        <position position="158"/>
    </location>
    <ligand>
        <name>Mg(2+)</name>
        <dbReference type="ChEBI" id="CHEBI:18420"/>
    </ligand>
</feature>
<dbReference type="CDD" id="cd02012">
    <property type="entry name" value="TPP_TK"/>
    <property type="match status" value="1"/>
</dbReference>
<dbReference type="GO" id="GO:0006098">
    <property type="term" value="P:pentose-phosphate shunt"/>
    <property type="evidence" value="ECO:0007669"/>
    <property type="project" value="TreeGrafter"/>
</dbReference>
<dbReference type="Pfam" id="PF22613">
    <property type="entry name" value="Transketolase_C_1"/>
    <property type="match status" value="1"/>
</dbReference>
<feature type="binding site" evidence="16">
    <location>
        <position position="438"/>
    </location>
    <ligand>
        <name>thiamine diphosphate</name>
        <dbReference type="ChEBI" id="CHEBI:58937"/>
    </ligand>
</feature>
<name>A0AAE4AM81_9BACT</name>
<dbReference type="InterPro" id="IPR020826">
    <property type="entry name" value="Transketolase_BS"/>
</dbReference>
<evidence type="ECO:0000256" key="16">
    <source>
        <dbReference type="PIRSR" id="PIRSR605478-3"/>
    </source>
</evidence>
<feature type="binding site" evidence="15">
    <location>
        <position position="30"/>
    </location>
    <ligand>
        <name>substrate</name>
    </ligand>
</feature>
<dbReference type="InterPro" id="IPR055152">
    <property type="entry name" value="Transketolase-like_C_2"/>
</dbReference>
<dbReference type="InterPro" id="IPR005475">
    <property type="entry name" value="Transketolase-like_Pyr-bd"/>
</dbReference>
<dbReference type="Pfam" id="PF00456">
    <property type="entry name" value="Transketolase_N"/>
    <property type="match status" value="1"/>
</dbReference>
<feature type="domain" description="Transketolase-like pyrimidine-binding" evidence="20">
    <location>
        <begin position="355"/>
        <end position="525"/>
    </location>
</feature>
<dbReference type="Pfam" id="PF02779">
    <property type="entry name" value="Transket_pyr"/>
    <property type="match status" value="1"/>
</dbReference>
<comment type="cofactor">
    <cofactor evidence="2">
        <name>Mn(2+)</name>
        <dbReference type="ChEBI" id="CHEBI:29035"/>
    </cofactor>
</comment>
<keyword evidence="10 17" id="KW-0460">Magnesium</keyword>
<dbReference type="EC" id="2.2.1.1" evidence="6 13"/>
<dbReference type="SUPFAM" id="SSF52922">
    <property type="entry name" value="TK C-terminal domain-like"/>
    <property type="match status" value="1"/>
</dbReference>
<feature type="binding site" evidence="15">
    <location>
        <position position="385"/>
    </location>
    <ligand>
        <name>substrate</name>
    </ligand>
</feature>
<comment type="cofactor">
    <cofactor evidence="1">
        <name>Ca(2+)</name>
        <dbReference type="ChEBI" id="CHEBI:29108"/>
    </cofactor>
</comment>
<comment type="catalytic activity">
    <reaction evidence="12 19">
        <text>D-sedoheptulose 7-phosphate + D-glyceraldehyde 3-phosphate = aldehydo-D-ribose 5-phosphate + D-xylulose 5-phosphate</text>
        <dbReference type="Rhea" id="RHEA:10508"/>
        <dbReference type="ChEBI" id="CHEBI:57483"/>
        <dbReference type="ChEBI" id="CHEBI:57737"/>
        <dbReference type="ChEBI" id="CHEBI:58273"/>
        <dbReference type="ChEBI" id="CHEBI:59776"/>
        <dbReference type="EC" id="2.2.1.1"/>
    </reaction>
</comment>
<comment type="cofactor">
    <cofactor evidence="17">
        <name>Mg(2+)</name>
        <dbReference type="ChEBI" id="CHEBI:18420"/>
    </cofactor>
    <text evidence="17">Binds 1 Mg(2+) ion per subunit. Can also utilize other divalent metal cations, such as Ca(2+), Mn(2+) and Co(2+).</text>
</comment>
<dbReference type="PANTHER" id="PTHR43522:SF2">
    <property type="entry name" value="TRANSKETOLASE 1-RELATED"/>
    <property type="match status" value="1"/>
</dbReference>
<evidence type="ECO:0000256" key="10">
    <source>
        <dbReference type="ARBA" id="ARBA00022842"/>
    </source>
</evidence>
<feature type="site" description="Important for catalytic activity" evidence="18">
    <location>
        <position position="30"/>
    </location>
</feature>
<keyword evidence="7 19" id="KW-0808">Transferase</keyword>
<feature type="binding site" evidence="15">
    <location>
        <position position="263"/>
    </location>
    <ligand>
        <name>substrate</name>
    </ligand>
</feature>
<evidence type="ECO:0000256" key="6">
    <source>
        <dbReference type="ARBA" id="ARBA00013152"/>
    </source>
</evidence>
<dbReference type="RefSeq" id="WP_307259481.1">
    <property type="nucleotide sequence ID" value="NZ_JAUSVL010000001.1"/>
</dbReference>
<comment type="cofactor">
    <cofactor evidence="16">
        <name>thiamine diphosphate</name>
        <dbReference type="ChEBI" id="CHEBI:58937"/>
    </cofactor>
    <text evidence="16">Binds 1 thiamine pyrophosphate per subunit. During the reaction, the substrate forms a covalent intermediate with the cofactor.</text>
</comment>
<evidence type="ECO:0000256" key="1">
    <source>
        <dbReference type="ARBA" id="ARBA00001913"/>
    </source>
</evidence>
<feature type="site" description="Important for catalytic activity" evidence="18">
    <location>
        <position position="263"/>
    </location>
</feature>
<dbReference type="SMART" id="SM00861">
    <property type="entry name" value="Transket_pyr"/>
    <property type="match status" value="1"/>
</dbReference>
<dbReference type="InterPro" id="IPR029061">
    <property type="entry name" value="THDP-binding"/>
</dbReference>
<evidence type="ECO:0000256" key="7">
    <source>
        <dbReference type="ARBA" id="ARBA00022679"/>
    </source>
</evidence>
<feature type="binding site" evidence="17">
    <location>
        <position position="188"/>
    </location>
    <ligand>
        <name>Mg(2+)</name>
        <dbReference type="ChEBI" id="CHEBI:18420"/>
    </ligand>
</feature>
<evidence type="ECO:0000259" key="20">
    <source>
        <dbReference type="SMART" id="SM00861"/>
    </source>
</evidence>
<evidence type="ECO:0000256" key="9">
    <source>
        <dbReference type="ARBA" id="ARBA00022837"/>
    </source>
</evidence>
<comment type="cofactor">
    <cofactor evidence="3">
        <name>Co(2+)</name>
        <dbReference type="ChEBI" id="CHEBI:48828"/>
    </cofactor>
</comment>
<dbReference type="InterPro" id="IPR009014">
    <property type="entry name" value="Transketo_C/PFOR_II"/>
</dbReference>
<evidence type="ECO:0000256" key="14">
    <source>
        <dbReference type="PIRSR" id="PIRSR605478-1"/>
    </source>
</evidence>
<accession>A0AAE4AM81</accession>
<evidence type="ECO:0000256" key="15">
    <source>
        <dbReference type="PIRSR" id="PIRSR605478-2"/>
    </source>
</evidence>
<feature type="binding site" evidence="15">
    <location>
        <position position="462"/>
    </location>
    <ligand>
        <name>substrate</name>
    </ligand>
</feature>
<evidence type="ECO:0000256" key="8">
    <source>
        <dbReference type="ARBA" id="ARBA00022723"/>
    </source>
</evidence>
<dbReference type="PROSITE" id="PS00801">
    <property type="entry name" value="TRANSKETOLASE_1"/>
    <property type="match status" value="1"/>
</dbReference>
<feature type="binding site" evidence="15">
    <location>
        <position position="470"/>
    </location>
    <ligand>
        <name>substrate</name>
    </ligand>
</feature>
<dbReference type="InterPro" id="IPR005478">
    <property type="entry name" value="Transketolase_bac-like"/>
</dbReference>
<feature type="binding site" evidence="16">
    <location>
        <position position="70"/>
    </location>
    <ligand>
        <name>thiamine diphosphate</name>
        <dbReference type="ChEBI" id="CHEBI:58937"/>
    </ligand>
</feature>
<dbReference type="InterPro" id="IPR033247">
    <property type="entry name" value="Transketolase_fam"/>
</dbReference>
<comment type="cofactor">
    <cofactor evidence="19">
        <name>Mg(2+)</name>
        <dbReference type="ChEBI" id="CHEBI:18420"/>
    </cofactor>
    <cofactor evidence="19">
        <name>Ca(2+)</name>
        <dbReference type="ChEBI" id="CHEBI:29108"/>
    </cofactor>
    <cofactor evidence="19">
        <name>Mn(2+)</name>
        <dbReference type="ChEBI" id="CHEBI:29035"/>
    </cofactor>
    <cofactor evidence="19">
        <name>Co(2+)</name>
        <dbReference type="ChEBI" id="CHEBI:48828"/>
    </cofactor>
    <text evidence="19">Binds 1 Mg(2+) ion per subunit. Can also utilize other divalent metal cations, such as Ca(2+), Mn(2+) and Co(2+).</text>
</comment>
<keyword evidence="22" id="KW-1185">Reference proteome</keyword>
<feature type="binding site" evidence="15">
    <location>
        <position position="520"/>
    </location>
    <ligand>
        <name>substrate</name>
    </ligand>
</feature>
<keyword evidence="9 19" id="KW-0106">Calcium</keyword>
<evidence type="ECO:0000313" key="21">
    <source>
        <dbReference type="EMBL" id="MDQ0288206.1"/>
    </source>
</evidence>
<dbReference type="FunFam" id="3.40.50.970:FF:000004">
    <property type="entry name" value="Transketolase"/>
    <property type="match status" value="1"/>
</dbReference>
<proteinExistence type="inferred from homology"/>
<evidence type="ECO:0000256" key="13">
    <source>
        <dbReference type="NCBIfam" id="TIGR00232"/>
    </source>
</evidence>
<dbReference type="CDD" id="cd07033">
    <property type="entry name" value="TPP_PYR_DXS_TK_like"/>
    <property type="match status" value="1"/>
</dbReference>
<dbReference type="PANTHER" id="PTHR43522">
    <property type="entry name" value="TRANSKETOLASE"/>
    <property type="match status" value="1"/>
</dbReference>
<gene>
    <name evidence="21" type="ORF">J3R75_000313</name>
</gene>
<evidence type="ECO:0000313" key="22">
    <source>
        <dbReference type="Proteomes" id="UP001238163"/>
    </source>
</evidence>
<feature type="binding site" evidence="16">
    <location>
        <begin position="118"/>
        <end position="120"/>
    </location>
    <ligand>
        <name>thiamine diphosphate</name>
        <dbReference type="ChEBI" id="CHEBI:58937"/>
    </ligand>
</feature>
<dbReference type="SUPFAM" id="SSF52518">
    <property type="entry name" value="Thiamin diphosphate-binding fold (THDP-binding)"/>
    <property type="match status" value="2"/>
</dbReference>
<dbReference type="NCBIfam" id="TIGR00232">
    <property type="entry name" value="tktlase_bact"/>
    <property type="match status" value="1"/>
</dbReference>
<organism evidence="21 22">
    <name type="scientific">Oligosphaera ethanolica</name>
    <dbReference type="NCBI Taxonomy" id="760260"/>
    <lineage>
        <taxon>Bacteria</taxon>
        <taxon>Pseudomonadati</taxon>
        <taxon>Lentisphaerota</taxon>
        <taxon>Oligosphaeria</taxon>
        <taxon>Oligosphaerales</taxon>
        <taxon>Oligosphaeraceae</taxon>
        <taxon>Oligosphaera</taxon>
    </lineage>
</organism>
<reference evidence="21" key="1">
    <citation type="submission" date="2023-07" db="EMBL/GenBank/DDBJ databases">
        <title>Genomic Encyclopedia of Type Strains, Phase IV (KMG-IV): sequencing the most valuable type-strain genomes for metagenomic binning, comparative biology and taxonomic classification.</title>
        <authorList>
            <person name="Goeker M."/>
        </authorList>
    </citation>
    <scope>NUCLEOTIDE SEQUENCE</scope>
    <source>
        <strain evidence="21">DSM 24202</strain>
    </source>
</reference>
<feature type="active site" description="Proton donor" evidence="14">
    <location>
        <position position="412"/>
    </location>
</feature>
<feature type="binding site" evidence="17">
    <location>
        <position position="190"/>
    </location>
    <ligand>
        <name>Mg(2+)</name>
        <dbReference type="ChEBI" id="CHEBI:18420"/>
    </ligand>
</feature>
<dbReference type="Gene3D" id="3.40.50.920">
    <property type="match status" value="1"/>
</dbReference>
<keyword evidence="8 17" id="KW-0479">Metal-binding</keyword>
<dbReference type="GO" id="GO:0004802">
    <property type="term" value="F:transketolase activity"/>
    <property type="evidence" value="ECO:0007669"/>
    <property type="project" value="UniProtKB-UniRule"/>
</dbReference>
<feature type="binding site" evidence="16">
    <location>
        <position position="188"/>
    </location>
    <ligand>
        <name>thiamine diphosphate</name>
        <dbReference type="ChEBI" id="CHEBI:58937"/>
    </ligand>
</feature>
<evidence type="ECO:0000256" key="12">
    <source>
        <dbReference type="ARBA" id="ARBA00049473"/>
    </source>
</evidence>
<evidence type="ECO:0000256" key="18">
    <source>
        <dbReference type="PIRSR" id="PIRSR605478-5"/>
    </source>
</evidence>
<evidence type="ECO:0000256" key="3">
    <source>
        <dbReference type="ARBA" id="ARBA00001941"/>
    </source>
</evidence>
<evidence type="ECO:0000256" key="5">
    <source>
        <dbReference type="ARBA" id="ARBA00011738"/>
    </source>
</evidence>
<feature type="binding site" evidence="16">
    <location>
        <position position="159"/>
    </location>
    <ligand>
        <name>thiamine diphosphate</name>
        <dbReference type="ChEBI" id="CHEBI:58937"/>
    </ligand>
</feature>
<dbReference type="AlphaFoldDB" id="A0AAE4AM81"/>
<comment type="function">
    <text evidence="19">Catalyzes the transfer of a two-carbon ketol group from a ketose donor to an aldose acceptor, via a covalent intermediate with the cofactor thiamine pyrophosphate.</text>
</comment>
<comment type="similarity">
    <text evidence="4 19">Belongs to the transketolase family.</text>
</comment>
<dbReference type="Proteomes" id="UP001238163">
    <property type="component" value="Unassembled WGS sequence"/>
</dbReference>
<dbReference type="FunFam" id="3.40.50.920:FF:000003">
    <property type="entry name" value="Transketolase"/>
    <property type="match status" value="1"/>
</dbReference>
<comment type="subunit">
    <text evidence="5 19">Homodimer.</text>
</comment>
<feature type="binding site" evidence="15">
    <location>
        <position position="474"/>
    </location>
    <ligand>
        <name>substrate</name>
    </ligand>
</feature>
<feature type="binding site" evidence="16">
    <location>
        <position position="263"/>
    </location>
    <ligand>
        <name>thiamine diphosphate</name>
        <dbReference type="ChEBI" id="CHEBI:58937"/>
    </ligand>
</feature>
<dbReference type="InterPro" id="IPR049557">
    <property type="entry name" value="Transketolase_CS"/>
</dbReference>
<dbReference type="PROSITE" id="PS00802">
    <property type="entry name" value="TRANSKETOLASE_2"/>
    <property type="match status" value="1"/>
</dbReference>
<dbReference type="FunFam" id="3.40.50.970:FF:000045">
    <property type="entry name" value="Transketolase"/>
    <property type="match status" value="1"/>
</dbReference>
<protein>
    <recommendedName>
        <fullName evidence="6 13">Transketolase</fullName>
        <ecNumber evidence="6 13">2.2.1.1</ecNumber>
    </recommendedName>
</protein>
<keyword evidence="11 16" id="KW-0786">Thiamine pyrophosphate</keyword>
<dbReference type="InterPro" id="IPR005474">
    <property type="entry name" value="Transketolase_N"/>
</dbReference>
<evidence type="ECO:0000256" key="19">
    <source>
        <dbReference type="RuleBase" id="RU004996"/>
    </source>
</evidence>
<comment type="caution">
    <text evidence="21">The sequence shown here is derived from an EMBL/GenBank/DDBJ whole genome shotgun (WGS) entry which is preliminary data.</text>
</comment>